<reference evidence="1 2" key="1">
    <citation type="submission" date="2017-05" db="EMBL/GenBank/DDBJ databases">
        <title>Draft genome sequence of Elsinoe australis.</title>
        <authorList>
            <person name="Cheng Q."/>
        </authorList>
    </citation>
    <scope>NUCLEOTIDE SEQUENCE [LARGE SCALE GENOMIC DNA]</scope>
    <source>
        <strain evidence="1 2">NL1</strain>
    </source>
</reference>
<sequence length="118" mass="12373">MPATSSGTSTSITATTTSEQQTVLGVLQLAKPEHTPVPTTTANTLHSATAKIYAIMSLAGIPKIASTPAATKDVRKLMLLPPILPTTFAHSTLETDLSSAWNKIVAKITLTRQGSRCT</sequence>
<dbReference type="EMBL" id="NHZQ01000087">
    <property type="protein sequence ID" value="PSK53817.1"/>
    <property type="molecule type" value="Genomic_DNA"/>
</dbReference>
<gene>
    <name evidence="1" type="ORF">B9Z65_7623</name>
</gene>
<comment type="caution">
    <text evidence="1">The sequence shown here is derived from an EMBL/GenBank/DDBJ whole genome shotgun (WGS) entry which is preliminary data.</text>
</comment>
<organism evidence="1 2">
    <name type="scientific">Elsinoe australis</name>
    <dbReference type="NCBI Taxonomy" id="40998"/>
    <lineage>
        <taxon>Eukaryota</taxon>
        <taxon>Fungi</taxon>
        <taxon>Dikarya</taxon>
        <taxon>Ascomycota</taxon>
        <taxon>Pezizomycotina</taxon>
        <taxon>Dothideomycetes</taxon>
        <taxon>Dothideomycetidae</taxon>
        <taxon>Myriangiales</taxon>
        <taxon>Elsinoaceae</taxon>
        <taxon>Elsinoe</taxon>
    </lineage>
</organism>
<protein>
    <submittedName>
        <fullName evidence="1">Uncharacterized protein</fullName>
    </submittedName>
</protein>
<keyword evidence="2" id="KW-1185">Reference proteome</keyword>
<name>A0A2P8A028_9PEZI</name>
<dbReference type="AlphaFoldDB" id="A0A2P8A028"/>
<evidence type="ECO:0000313" key="2">
    <source>
        <dbReference type="Proteomes" id="UP000243723"/>
    </source>
</evidence>
<dbReference type="Proteomes" id="UP000243723">
    <property type="component" value="Unassembled WGS sequence"/>
</dbReference>
<evidence type="ECO:0000313" key="1">
    <source>
        <dbReference type="EMBL" id="PSK53817.1"/>
    </source>
</evidence>
<proteinExistence type="predicted"/>
<accession>A0A2P8A028</accession>